<keyword evidence="12" id="KW-1185">Reference proteome</keyword>
<comment type="catalytic activity">
    <reaction evidence="1 10">
        <text>AMP + ATP = 2 ADP</text>
        <dbReference type="Rhea" id="RHEA:12973"/>
        <dbReference type="ChEBI" id="CHEBI:30616"/>
        <dbReference type="ChEBI" id="CHEBI:456215"/>
        <dbReference type="ChEBI" id="CHEBI:456216"/>
        <dbReference type="EC" id="2.7.4.3"/>
    </reaction>
</comment>
<dbReference type="GO" id="GO:0005634">
    <property type="term" value="C:nucleus"/>
    <property type="evidence" value="ECO:0007669"/>
    <property type="project" value="UniProtKB-SubCell"/>
</dbReference>
<dbReference type="GO" id="GO:0042274">
    <property type="term" value="P:ribosomal small subunit biogenesis"/>
    <property type="evidence" value="ECO:0007669"/>
    <property type="project" value="UniProtKB-UniRule"/>
</dbReference>
<comment type="function">
    <text evidence="10">Broad-specificity nucleoside monophosphate (NMP) kinase that catalyzes the reversible transfer of the terminal phosphate group between nucleoside triphosphates and monophosphates. Has also ATPase activity. Involved in the late cytoplasmic maturation steps of the 40S ribosomal particles, specifically 18S rRNA maturation. While NMP activity is not required for ribosome maturation, ATPase activity is. Associates transiently with small ribosomal subunit protein uS11. ATP hydrolysis breaks the interaction with uS11. May temporarily remove uS11 from the ribosome to enable a conformational change of the ribosomal RNA that is needed for the final maturation step of the small ribosomal subunit. Its NMP activity may have a role in nuclear energy homeostasis.</text>
</comment>
<keyword evidence="9 10" id="KW-0539">Nucleus</keyword>
<evidence type="ECO:0000256" key="4">
    <source>
        <dbReference type="ARBA" id="ARBA00022552"/>
    </source>
</evidence>
<feature type="binding site" evidence="10">
    <location>
        <position position="19"/>
    </location>
    <ligand>
        <name>ATP</name>
        <dbReference type="ChEBI" id="CHEBI:30616"/>
    </ligand>
</feature>
<keyword evidence="6 10" id="KW-0547">Nucleotide-binding</keyword>
<evidence type="ECO:0000313" key="12">
    <source>
        <dbReference type="Proteomes" id="UP000179807"/>
    </source>
</evidence>
<dbReference type="Gene3D" id="3.40.50.300">
    <property type="entry name" value="P-loop containing nucleotide triphosphate hydrolases"/>
    <property type="match status" value="1"/>
</dbReference>
<organism evidence="11 12">
    <name type="scientific">Tritrichomonas foetus</name>
    <dbReference type="NCBI Taxonomy" id="1144522"/>
    <lineage>
        <taxon>Eukaryota</taxon>
        <taxon>Metamonada</taxon>
        <taxon>Parabasalia</taxon>
        <taxon>Tritrichomonadida</taxon>
        <taxon>Tritrichomonadidae</taxon>
        <taxon>Tritrichomonas</taxon>
    </lineage>
</organism>
<dbReference type="GO" id="GO:0006364">
    <property type="term" value="P:rRNA processing"/>
    <property type="evidence" value="ECO:0007669"/>
    <property type="project" value="UniProtKB-KW"/>
</dbReference>
<feature type="binding site" evidence="10">
    <location>
        <position position="20"/>
    </location>
    <ligand>
        <name>ATP</name>
        <dbReference type="ChEBI" id="CHEBI:30616"/>
    </ligand>
</feature>
<evidence type="ECO:0000256" key="8">
    <source>
        <dbReference type="ARBA" id="ARBA00022840"/>
    </source>
</evidence>
<evidence type="ECO:0000313" key="11">
    <source>
        <dbReference type="EMBL" id="OHS99355.1"/>
    </source>
</evidence>
<dbReference type="HAMAP" id="MF_00039">
    <property type="entry name" value="Adenylate_kinase_AK6"/>
    <property type="match status" value="1"/>
</dbReference>
<protein>
    <recommendedName>
        <fullName evidence="10">Adenylate kinase isoenzyme 6 homolog</fullName>
        <shortName evidence="10">AK6</shortName>
        <ecNumber evidence="10">2.7.4.3</ecNumber>
    </recommendedName>
    <alternativeName>
        <fullName evidence="10">Dual activity adenylate kinase/ATPase</fullName>
        <shortName evidence="10">AK/ATPase</shortName>
    </alternativeName>
</protein>
<evidence type="ECO:0000256" key="9">
    <source>
        <dbReference type="ARBA" id="ARBA00023242"/>
    </source>
</evidence>
<feature type="binding site" evidence="10">
    <location>
        <position position="18"/>
    </location>
    <ligand>
        <name>ATP</name>
        <dbReference type="ChEBI" id="CHEBI:30616"/>
    </ligand>
</feature>
<dbReference type="EC" id="2.7.4.3" evidence="10"/>
<dbReference type="GO" id="GO:0004017">
    <property type="term" value="F:AMP kinase activity"/>
    <property type="evidence" value="ECO:0007669"/>
    <property type="project" value="UniProtKB-UniRule"/>
</dbReference>
<comment type="caution">
    <text evidence="11">The sequence shown here is derived from an EMBL/GenBank/DDBJ whole genome shotgun (WGS) entry which is preliminary data.</text>
</comment>
<dbReference type="PANTHER" id="PTHR12595">
    <property type="entry name" value="POS9-ACTIVATING FACTOR FAP7-RELATED"/>
    <property type="match status" value="1"/>
</dbReference>
<dbReference type="Pfam" id="PF13238">
    <property type="entry name" value="AAA_18"/>
    <property type="match status" value="1"/>
</dbReference>
<dbReference type="AlphaFoldDB" id="A0A1J4JPB4"/>
<comment type="caution">
    <text evidence="10">Lacks conserved residue(s) required for the propagation of feature annotation.</text>
</comment>
<evidence type="ECO:0000256" key="6">
    <source>
        <dbReference type="ARBA" id="ARBA00022741"/>
    </source>
</evidence>
<evidence type="ECO:0000256" key="3">
    <source>
        <dbReference type="ARBA" id="ARBA00022517"/>
    </source>
</evidence>
<dbReference type="SUPFAM" id="SSF52540">
    <property type="entry name" value="P-loop containing nucleoside triphosphate hydrolases"/>
    <property type="match status" value="1"/>
</dbReference>
<evidence type="ECO:0000256" key="2">
    <source>
        <dbReference type="ARBA" id="ARBA00022490"/>
    </source>
</evidence>
<comment type="similarity">
    <text evidence="10">Belongs to the adenylate kinase family. AK6 subfamily.</text>
</comment>
<dbReference type="PANTHER" id="PTHR12595:SF0">
    <property type="entry name" value="ADENYLATE KINASE ISOENZYME 6"/>
    <property type="match status" value="1"/>
</dbReference>
<keyword evidence="4 10" id="KW-0698">rRNA processing</keyword>
<evidence type="ECO:0000256" key="5">
    <source>
        <dbReference type="ARBA" id="ARBA00022679"/>
    </source>
</evidence>
<name>A0A1J4JPB4_9EUKA</name>
<dbReference type="EMBL" id="MLAK01001009">
    <property type="protein sequence ID" value="OHS99355.1"/>
    <property type="molecule type" value="Genomic_DNA"/>
</dbReference>
<comment type="subcellular location">
    <subcellularLocation>
        <location evidence="10">Cytoplasm</location>
    </subcellularLocation>
    <subcellularLocation>
        <location evidence="10">Nucleus</location>
    </subcellularLocation>
</comment>
<dbReference type="GO" id="GO:0016887">
    <property type="term" value="F:ATP hydrolysis activity"/>
    <property type="evidence" value="ECO:0007669"/>
    <property type="project" value="UniProtKB-UniRule"/>
</dbReference>
<reference evidence="11" key="1">
    <citation type="submission" date="2016-10" db="EMBL/GenBank/DDBJ databases">
        <authorList>
            <person name="Benchimol M."/>
            <person name="Almeida L.G."/>
            <person name="Vasconcelos A.T."/>
            <person name="Perreira-Neves A."/>
            <person name="Rosa I.A."/>
            <person name="Tasca T."/>
            <person name="Bogo M.R."/>
            <person name="de Souza W."/>
        </authorList>
    </citation>
    <scope>NUCLEOTIDE SEQUENCE [LARGE SCALE GENOMIC DNA]</scope>
    <source>
        <strain evidence="11">K</strain>
    </source>
</reference>
<dbReference type="GeneID" id="94844245"/>
<dbReference type="InterPro" id="IPR020618">
    <property type="entry name" value="Adenyl_kinase_AK6"/>
</dbReference>
<dbReference type="VEuPathDB" id="TrichDB:TRFO_34211"/>
<dbReference type="GO" id="GO:0005524">
    <property type="term" value="F:ATP binding"/>
    <property type="evidence" value="ECO:0007669"/>
    <property type="project" value="UniProtKB-KW"/>
</dbReference>
<proteinExistence type="inferred from homology"/>
<comment type="catalytic activity">
    <reaction evidence="10">
        <text>ATP + H2O = ADP + phosphate + H(+)</text>
        <dbReference type="Rhea" id="RHEA:13065"/>
        <dbReference type="ChEBI" id="CHEBI:15377"/>
        <dbReference type="ChEBI" id="CHEBI:15378"/>
        <dbReference type="ChEBI" id="CHEBI:30616"/>
        <dbReference type="ChEBI" id="CHEBI:43474"/>
        <dbReference type="ChEBI" id="CHEBI:456216"/>
    </reaction>
</comment>
<keyword evidence="2 10" id="KW-0963">Cytoplasm</keyword>
<gene>
    <name evidence="11" type="ORF">TRFO_34211</name>
</gene>
<dbReference type="Proteomes" id="UP000179807">
    <property type="component" value="Unassembled WGS sequence"/>
</dbReference>
<keyword evidence="7 10" id="KW-0418">Kinase</keyword>
<feature type="binding site" evidence="10">
    <location>
        <position position="17"/>
    </location>
    <ligand>
        <name>ATP</name>
        <dbReference type="ChEBI" id="CHEBI:30616"/>
    </ligand>
</feature>
<keyword evidence="3 10" id="KW-0690">Ribosome biogenesis</keyword>
<keyword evidence="5 10" id="KW-0808">Transferase</keyword>
<dbReference type="OrthoDB" id="10251185at2759"/>
<evidence type="ECO:0000256" key="10">
    <source>
        <dbReference type="HAMAP-Rule" id="MF_03173"/>
    </source>
</evidence>
<accession>A0A1J4JPB4</accession>
<feature type="region of interest" description="NMPbind" evidence="10">
    <location>
        <begin position="35"/>
        <end position="58"/>
    </location>
</feature>
<keyword evidence="8 10" id="KW-0067">ATP-binding</keyword>
<comment type="subunit">
    <text evidence="10">Interacts with small ribosomal subunit protein uS11. Not a structural component of 43S pre-ribosomes, but transiently interacts with them by binding to uS11.</text>
</comment>
<sequence>MSRSRPNFLVTGTPGVGKTTFSGMMAARFNMLHIPVSRLIAEKHLWHEKDEQRDCTIYDEQLLDDEIQKILSENSEGGVIFDFHCTDIVPSECIDYVLVLRCDSDILYKRLQQRNYDPKKITENVDAEIFRVVLDEVIDDFPQEMIKEISSDTMADLDHALDMVGELLSMSH</sequence>
<evidence type="ECO:0000256" key="1">
    <source>
        <dbReference type="ARBA" id="ARBA00000582"/>
    </source>
</evidence>
<feature type="binding site" evidence="10">
    <location>
        <position position="15"/>
    </location>
    <ligand>
        <name>ATP</name>
        <dbReference type="ChEBI" id="CHEBI:30616"/>
    </ligand>
</feature>
<dbReference type="GO" id="GO:0005737">
    <property type="term" value="C:cytoplasm"/>
    <property type="evidence" value="ECO:0007669"/>
    <property type="project" value="UniProtKB-SubCell"/>
</dbReference>
<dbReference type="InterPro" id="IPR027417">
    <property type="entry name" value="P-loop_NTPase"/>
</dbReference>
<dbReference type="FunFam" id="3.40.50.300:FF:000372">
    <property type="entry name" value="Adenylate kinase isoenzyme 6 homolog"/>
    <property type="match status" value="1"/>
</dbReference>
<feature type="binding site" evidence="10">
    <location>
        <position position="114"/>
    </location>
    <ligand>
        <name>ATP</name>
        <dbReference type="ChEBI" id="CHEBI:30616"/>
    </ligand>
</feature>
<evidence type="ECO:0000256" key="7">
    <source>
        <dbReference type="ARBA" id="ARBA00022777"/>
    </source>
</evidence>
<dbReference type="RefSeq" id="XP_068352492.1">
    <property type="nucleotide sequence ID" value="XM_068509541.1"/>
</dbReference>
<feature type="region of interest" description="LID" evidence="10">
    <location>
        <begin position="113"/>
        <end position="123"/>
    </location>
</feature>